<keyword evidence="4" id="KW-0378">Hydrolase</keyword>
<dbReference type="STRING" id="157838.AN964_12165"/>
<proteinExistence type="predicted"/>
<dbReference type="FunFam" id="3.40.960.10:FF:000002">
    <property type="entry name" value="DNA helicase related protein"/>
    <property type="match status" value="1"/>
</dbReference>
<dbReference type="RefSeq" id="WP_055739933.1">
    <property type="nucleotide sequence ID" value="NZ_JAAIWL010000009.1"/>
</dbReference>
<evidence type="ECO:0000313" key="5">
    <source>
        <dbReference type="Proteomes" id="UP000051888"/>
    </source>
</evidence>
<dbReference type="InterPro" id="IPR047187">
    <property type="entry name" value="SF1_C_Upf1"/>
</dbReference>
<feature type="domain" description="DNA2/NAM7 helicase helicase" evidence="1">
    <location>
        <begin position="691"/>
        <end position="862"/>
    </location>
</feature>
<dbReference type="Gene3D" id="3.40.960.10">
    <property type="entry name" value="VSR Endonuclease"/>
    <property type="match status" value="1"/>
</dbReference>
<comment type="caution">
    <text evidence="4">The sequence shown here is derived from an EMBL/GenBank/DDBJ whole genome shotgun (WGS) entry which is preliminary data.</text>
</comment>
<dbReference type="InterPro" id="IPR027417">
    <property type="entry name" value="P-loop_NTPase"/>
</dbReference>
<dbReference type="PANTHER" id="PTHR10887">
    <property type="entry name" value="DNA2/NAM7 HELICASE FAMILY"/>
    <property type="match status" value="1"/>
</dbReference>
<dbReference type="OrthoDB" id="9757917at2"/>
<dbReference type="Proteomes" id="UP000051888">
    <property type="component" value="Unassembled WGS sequence"/>
</dbReference>
<reference evidence="4 5" key="1">
    <citation type="submission" date="2015-09" db="EMBL/GenBank/DDBJ databases">
        <title>Genome sequencing project for genomic taxonomy and phylogenomics of Bacillus-like bacteria.</title>
        <authorList>
            <person name="Liu B."/>
            <person name="Wang J."/>
            <person name="Zhu Y."/>
            <person name="Liu G."/>
            <person name="Chen Q."/>
            <person name="Chen Z."/>
            <person name="Lan J."/>
            <person name="Che J."/>
            <person name="Ge C."/>
            <person name="Shi H."/>
            <person name="Pan Z."/>
            <person name="Liu X."/>
        </authorList>
    </citation>
    <scope>NUCLEOTIDE SEQUENCE [LARGE SCALE GENOMIC DNA]</scope>
    <source>
        <strain evidence="4 5">LMG 18435</strain>
    </source>
</reference>
<dbReference type="Pfam" id="PF18741">
    <property type="entry name" value="MTES_1575"/>
    <property type="match status" value="1"/>
</dbReference>
<dbReference type="PANTHER" id="PTHR10887:SF530">
    <property type="entry name" value="SUPERFAMILY I DNA HELICASES"/>
    <property type="match status" value="1"/>
</dbReference>
<name>A0A0Q3TJM5_9BACI</name>
<dbReference type="PATRIC" id="fig|157838.3.peg.2690"/>
<dbReference type="InterPro" id="IPR025103">
    <property type="entry name" value="DUF4011"/>
</dbReference>
<feature type="domain" description="DNA2/NAM7 helicase helicase" evidence="1">
    <location>
        <begin position="301"/>
        <end position="401"/>
    </location>
</feature>
<protein>
    <submittedName>
        <fullName evidence="4">Helicase</fullName>
    </submittedName>
</protein>
<feature type="domain" description="DNA2/NAM7 helicase-like C-terminal" evidence="2">
    <location>
        <begin position="896"/>
        <end position="1082"/>
    </location>
</feature>
<dbReference type="InterPro" id="IPR045055">
    <property type="entry name" value="DNA2/NAM7-like"/>
</dbReference>
<evidence type="ECO:0000259" key="3">
    <source>
        <dbReference type="Pfam" id="PF18741"/>
    </source>
</evidence>
<dbReference type="Gene3D" id="3.40.50.300">
    <property type="entry name" value="P-loop containing nucleotide triphosphate hydrolases"/>
    <property type="match status" value="3"/>
</dbReference>
<dbReference type="SUPFAM" id="SSF52980">
    <property type="entry name" value="Restriction endonuclease-like"/>
    <property type="match status" value="1"/>
</dbReference>
<sequence length="1258" mass="146409">MKDKLVYLKDRLNDLSRRNRSIRMLKLYDKWSFDITLVNKVNPESSSKILERIMEQNGNISLLKQDVNNEASLILSNKLNSLYRNLKSIEEETGLYDLYVGYPYISGFMLDGTYIRAPLFLYPVKLEKTKANGVHWKLSFQDDEPQLNRTLFLAFKKYSGIDVTDSIYEEAEEFAKKHDFLNWIKWLKNYSINILWSNEVELKPFKDLKQSEIPNGKKGQFELEKMAILGCYPQGNSALLKDYDDLILLDEQAGNSDFGILGELLDSNFNNEWEIEEREDIDRPEFEKHIPEKEKFYLLDTDASQEEIIKEVEKQKGLVVHGPPGTGKSQVIVNLIANTIAQNKRVLLVCQKRAALDVVYQRMDSLGLSGHVALLHDEKNDRKTLYKKLFNLLQSDINIVDYENELYQLSAKIEHCEAQLNAIANGLFEVQDHGFKAYELYGLGKPINDIDVILDMEAALSSLNKENLEDVLMKIFSYGSYYGRFGSKDYPLKHRLSFANLDLKDRMKIIEILKNIIEKAETSIEYLNTFDQEDITPEYSWNINDKIEKIFDDLNPDEKKSLQKLRLWWWTSFTGKTIVEELLNGEKFKGLSSKEWPKLRESLRVLFELAKVSEKMFKETDSLKTYFSKEMVNQLNQKVAKGDIPLKEFQKQQEYIIQDFEEVREMDRFYDQSPPFIKDIIELLKEKSDDNIYREMANDWVDIVKQSAYIHWIDQIERKHPVLTKIGTEEFTKLRNQFKDLLLQKKELSVKVLINRLLSKLLKVKQTNSKAMKELQHQTGKQRMVWPVRKLVREFSLNGLLDVMPIWLTSPETASAIFPLQKDLFDLVIFDEASQCTVENGLPSAFRGTKLVVAGDEKQLPPSSLFKSEIVGDEDDEEQMDFQESESLLNLAKRFLPEKMLQWHYRSKSEELINFSNHAFYNGNIQIAPNVEPLRDPAAIQWHRVNGLWINQHNEVEAKKVVELVKQLMIENPNKSLGIITFNAKQQDKILDLIEDEAENDIEFGVLYQQNMSNDMDQRLFVKNIENVQGDERDIIIFSIAYAKNEEGRVYNRFGTLGQQGGENRLNVAITRAKEEIHIVSSIEPSDLNVSNVKNDGPKLLKSYMEYAKAVSLVRRDEIESILTLLNENKATKKQLTALQFDSPFEEQVYNQLTKLGYTLDTQVGMSGYRIDLAVVHPRNPQKYILGIECDGAMYHSSASAKERDVYRQRFLENKGWNITRIWSRNWWRNPSVEIERIDQLIKEMLKAESVKRELPQI</sequence>
<dbReference type="InterPro" id="IPR011335">
    <property type="entry name" value="Restrct_endonuc-II-like"/>
</dbReference>
<dbReference type="CDD" id="cd18808">
    <property type="entry name" value="SF1_C_Upf1"/>
    <property type="match status" value="1"/>
</dbReference>
<dbReference type="GO" id="GO:0004386">
    <property type="term" value="F:helicase activity"/>
    <property type="evidence" value="ECO:0007669"/>
    <property type="project" value="UniProtKB-KW"/>
</dbReference>
<evidence type="ECO:0000259" key="2">
    <source>
        <dbReference type="Pfam" id="PF13087"/>
    </source>
</evidence>
<dbReference type="InterPro" id="IPR049468">
    <property type="entry name" value="Restrct_endonuc-II-like_dom"/>
</dbReference>
<dbReference type="AlphaFoldDB" id="A0A0Q3TJM5"/>
<accession>A0A0Q3TJM5</accession>
<dbReference type="SUPFAM" id="SSF52540">
    <property type="entry name" value="P-loop containing nucleoside triphosphate hydrolases"/>
    <property type="match status" value="1"/>
</dbReference>
<keyword evidence="4" id="KW-0547">Nucleotide-binding</keyword>
<dbReference type="EMBL" id="LJJC01000004">
    <property type="protein sequence ID" value="KQL54176.1"/>
    <property type="molecule type" value="Genomic_DNA"/>
</dbReference>
<evidence type="ECO:0000313" key="4">
    <source>
        <dbReference type="EMBL" id="KQL54176.1"/>
    </source>
</evidence>
<evidence type="ECO:0000259" key="1">
    <source>
        <dbReference type="Pfam" id="PF13086"/>
    </source>
</evidence>
<dbReference type="Pfam" id="PF13087">
    <property type="entry name" value="AAA_12"/>
    <property type="match status" value="1"/>
</dbReference>
<keyword evidence="5" id="KW-1185">Reference proteome</keyword>
<gene>
    <name evidence="4" type="ORF">AN964_12165</name>
</gene>
<dbReference type="Pfam" id="PF13195">
    <property type="entry name" value="DUF4011"/>
    <property type="match status" value="1"/>
</dbReference>
<organism evidence="4 5">
    <name type="scientific">Heyndrickxia shackletonii</name>
    <dbReference type="NCBI Taxonomy" id="157838"/>
    <lineage>
        <taxon>Bacteria</taxon>
        <taxon>Bacillati</taxon>
        <taxon>Bacillota</taxon>
        <taxon>Bacilli</taxon>
        <taxon>Bacillales</taxon>
        <taxon>Bacillaceae</taxon>
        <taxon>Heyndrickxia</taxon>
    </lineage>
</organism>
<keyword evidence="4" id="KW-0067">ATP-binding</keyword>
<dbReference type="InterPro" id="IPR041677">
    <property type="entry name" value="DNA2/NAM7_AAA_11"/>
</dbReference>
<keyword evidence="4" id="KW-0347">Helicase</keyword>
<feature type="domain" description="Restriction endonuclease type II-like" evidence="3">
    <location>
        <begin position="1145"/>
        <end position="1240"/>
    </location>
</feature>
<dbReference type="InterPro" id="IPR041679">
    <property type="entry name" value="DNA2/NAM7-like_C"/>
</dbReference>
<dbReference type="Pfam" id="PF13086">
    <property type="entry name" value="AAA_11"/>
    <property type="match status" value="2"/>
</dbReference>